<name>A0A973W0C5_9BRAD</name>
<evidence type="ECO:0000313" key="3">
    <source>
        <dbReference type="Proteomes" id="UP001432046"/>
    </source>
</evidence>
<reference evidence="2" key="2">
    <citation type="journal article" date="2021" name="Int. J. Syst. Evol. Microbiol.">
        <title>Bradyrhizobium septentrionale sp. nov. (sv. septentrionale) and Bradyrhizobium quebecense sp. nov. (sv. septentrionale) associated with legumes native to Canada possess rearranged symbiosis genes and numerous insertion sequences.</title>
        <authorList>
            <person name="Bromfield E.S.P."/>
            <person name="Cloutier S."/>
        </authorList>
    </citation>
    <scope>NUCLEOTIDE SEQUENCE</scope>
    <source>
        <strain evidence="2">5S5</strain>
    </source>
</reference>
<evidence type="ECO:0000313" key="1">
    <source>
        <dbReference type="EMBL" id="NVI44785.1"/>
    </source>
</evidence>
<sequence>MPLTEGDVLDTLSDPVALGIEFYVNKIHIKGEYLTTVRDHIRAGNILVKGGTEDLAFYDQTADILLTQKKSPPANDGDRALLLHECVHAMIDVYDPDGTVTRHMGELAAYLTQTTYSVRKNPSANRTGAAAWDKFWGDLYATVRANRLDTSAGNGVKIPSATLENLRRQLAALPSVNYGSFSKEATGVSDGLIRMNIFLSTTDEPVSMRSSSVAYESNPDPSDDYLIRTLMEAYASTDVRGYGKRLRQLRRDFLFCSLPRAHELRRRLPLRKRGDRLSELFHDRLSRGGRGILLRVLALRS</sequence>
<dbReference type="Proteomes" id="UP001432046">
    <property type="component" value="Chromosome"/>
</dbReference>
<dbReference type="EMBL" id="JAAOLE020000001">
    <property type="protein sequence ID" value="NVI44785.1"/>
    <property type="molecule type" value="Genomic_DNA"/>
</dbReference>
<protein>
    <submittedName>
        <fullName evidence="1">Uncharacterized protein</fullName>
    </submittedName>
</protein>
<evidence type="ECO:0000313" key="2">
    <source>
        <dbReference type="EMBL" id="WXC77154.1"/>
    </source>
</evidence>
<dbReference type="RefSeq" id="WP_166204226.1">
    <property type="nucleotide sequence ID" value="NZ_CP088285.1"/>
</dbReference>
<organism evidence="1">
    <name type="scientific">Bradyrhizobium septentrionale</name>
    <dbReference type="NCBI Taxonomy" id="1404411"/>
    <lineage>
        <taxon>Bacteria</taxon>
        <taxon>Pseudomonadati</taxon>
        <taxon>Pseudomonadota</taxon>
        <taxon>Alphaproteobacteria</taxon>
        <taxon>Hyphomicrobiales</taxon>
        <taxon>Nitrobacteraceae</taxon>
        <taxon>Bradyrhizobium</taxon>
    </lineage>
</organism>
<reference evidence="1" key="1">
    <citation type="submission" date="2020-06" db="EMBL/GenBank/DDBJ databases">
        <title>Whole Genome Sequence of Bradyrhizobium sp. Strain 1S1.</title>
        <authorList>
            <person name="Bromfield E.S.P."/>
            <person name="Cloutier S."/>
        </authorList>
    </citation>
    <scope>NUCLEOTIDE SEQUENCE [LARGE SCALE GENOMIC DNA]</scope>
    <source>
        <strain evidence="1">1S1</strain>
    </source>
</reference>
<accession>A0A973W0C5</accession>
<proteinExistence type="predicted"/>
<reference evidence="2" key="3">
    <citation type="submission" date="2024-03" db="EMBL/GenBank/DDBJ databases">
        <authorList>
            <person name="Bromfield E.S.P."/>
            <person name="Cloutier S."/>
        </authorList>
    </citation>
    <scope>NUCLEOTIDE SEQUENCE</scope>
    <source>
        <strain evidence="2">5S5</strain>
    </source>
</reference>
<dbReference type="EMBL" id="CP147711">
    <property type="protein sequence ID" value="WXC77154.1"/>
    <property type="molecule type" value="Genomic_DNA"/>
</dbReference>
<gene>
    <name evidence="1" type="ORF">HAP48_017890</name>
    <name evidence="2" type="ORF">WDK88_27275</name>
</gene>
<keyword evidence="3" id="KW-1185">Reference proteome</keyword>
<dbReference type="AlphaFoldDB" id="A0A973W0C5"/>